<dbReference type="AlphaFoldDB" id="A0A914Q0A8"/>
<dbReference type="InterPro" id="IPR008948">
    <property type="entry name" value="L-Aspartase-like"/>
</dbReference>
<evidence type="ECO:0000313" key="2">
    <source>
        <dbReference type="Proteomes" id="UP000887578"/>
    </source>
</evidence>
<accession>A0A914Q0A8</accession>
<evidence type="ECO:0000313" key="3">
    <source>
        <dbReference type="WBParaSite" id="PDA_v2.g20560.t1"/>
    </source>
</evidence>
<proteinExistence type="inferred from homology"/>
<dbReference type="InterPro" id="IPR024083">
    <property type="entry name" value="Fumarase/histidase_N"/>
</dbReference>
<name>A0A914Q0A8_9BILA</name>
<organism evidence="2 3">
    <name type="scientific">Panagrolaimus davidi</name>
    <dbReference type="NCBI Taxonomy" id="227884"/>
    <lineage>
        <taxon>Eukaryota</taxon>
        <taxon>Metazoa</taxon>
        <taxon>Ecdysozoa</taxon>
        <taxon>Nematoda</taxon>
        <taxon>Chromadorea</taxon>
        <taxon>Rhabditida</taxon>
        <taxon>Tylenchina</taxon>
        <taxon>Panagrolaimomorpha</taxon>
        <taxon>Panagrolaimoidea</taxon>
        <taxon>Panagrolaimidae</taxon>
        <taxon>Panagrolaimus</taxon>
    </lineage>
</organism>
<dbReference type="InterPro" id="IPR001106">
    <property type="entry name" value="Aromatic_Lyase"/>
</dbReference>
<keyword evidence="2" id="KW-1185">Reference proteome</keyword>
<dbReference type="PANTHER" id="PTHR10362">
    <property type="entry name" value="HISTIDINE AMMONIA-LYASE"/>
    <property type="match status" value="1"/>
</dbReference>
<dbReference type="WBParaSite" id="PDA_v2.g20560.t1">
    <property type="protein sequence ID" value="PDA_v2.g20560.t1"/>
    <property type="gene ID" value="PDA_v2.g20560"/>
</dbReference>
<evidence type="ECO:0000256" key="1">
    <source>
        <dbReference type="ARBA" id="ARBA00007238"/>
    </source>
</evidence>
<dbReference type="SUPFAM" id="SSF48557">
    <property type="entry name" value="L-aspartase-like"/>
    <property type="match status" value="1"/>
</dbReference>
<protein>
    <submittedName>
        <fullName evidence="3">Uncharacterized protein</fullName>
    </submittedName>
</protein>
<dbReference type="Pfam" id="PF00221">
    <property type="entry name" value="Lyase_aromatic"/>
    <property type="match status" value="1"/>
</dbReference>
<dbReference type="Gene3D" id="1.10.275.10">
    <property type="entry name" value="Fumarase/aspartase (N-terminal domain)"/>
    <property type="match status" value="1"/>
</dbReference>
<sequence>MWSPKTGWAPAAEVLKENNLEKLDLGPKEGLALINGTQMVSSLGALAVYRAEKIAKQADVIAALTLDVLKGTTRAYDASK</sequence>
<reference evidence="3" key="1">
    <citation type="submission" date="2022-11" db="UniProtKB">
        <authorList>
            <consortium name="WormBaseParasite"/>
        </authorList>
    </citation>
    <scope>IDENTIFICATION</scope>
</reference>
<dbReference type="Proteomes" id="UP000887578">
    <property type="component" value="Unplaced"/>
</dbReference>
<dbReference type="GO" id="GO:0003824">
    <property type="term" value="F:catalytic activity"/>
    <property type="evidence" value="ECO:0007669"/>
    <property type="project" value="InterPro"/>
</dbReference>
<dbReference type="Gene3D" id="1.20.200.10">
    <property type="entry name" value="Fumarase/aspartase (Central domain)"/>
    <property type="match status" value="1"/>
</dbReference>
<comment type="similarity">
    <text evidence="1">Belongs to the PAL/histidase family.</text>
</comment>